<feature type="region of interest" description="Disordered" evidence="4">
    <location>
        <begin position="360"/>
        <end position="388"/>
    </location>
</feature>
<accession>A0A428QZI2</accession>
<organism evidence="5 6">
    <name type="scientific">Fusarium duplospermum</name>
    <dbReference type="NCBI Taxonomy" id="1325734"/>
    <lineage>
        <taxon>Eukaryota</taxon>
        <taxon>Fungi</taxon>
        <taxon>Dikarya</taxon>
        <taxon>Ascomycota</taxon>
        <taxon>Pezizomycotina</taxon>
        <taxon>Sordariomycetes</taxon>
        <taxon>Hypocreomycetidae</taxon>
        <taxon>Hypocreales</taxon>
        <taxon>Nectriaceae</taxon>
        <taxon>Fusarium</taxon>
        <taxon>Fusarium solani species complex</taxon>
    </lineage>
</organism>
<dbReference type="Pfam" id="PF11559">
    <property type="entry name" value="ADIP"/>
    <property type="match status" value="1"/>
</dbReference>
<feature type="compositionally biased region" description="Basic and acidic residues" evidence="4">
    <location>
        <begin position="638"/>
        <end position="647"/>
    </location>
</feature>
<dbReference type="OrthoDB" id="312015at2759"/>
<proteinExistence type="inferred from homology"/>
<feature type="compositionally biased region" description="Polar residues" evidence="4">
    <location>
        <begin position="547"/>
        <end position="567"/>
    </location>
</feature>
<reference evidence="5 6" key="1">
    <citation type="submission" date="2017-06" db="EMBL/GenBank/DDBJ databases">
        <title>Comparative genomic analysis of Ambrosia Fusariam Clade fungi.</title>
        <authorList>
            <person name="Stajich J.E."/>
            <person name="Carrillo J."/>
            <person name="Kijimoto T."/>
            <person name="Eskalen A."/>
            <person name="O'Donnell K."/>
            <person name="Kasson M."/>
        </authorList>
    </citation>
    <scope>NUCLEOTIDE SEQUENCE [LARGE SCALE GENOMIC DNA]</scope>
    <source>
        <strain evidence="5 6">NRRL62584</strain>
    </source>
</reference>
<protein>
    <recommendedName>
        <fullName evidence="7">NIMA interactive protein</fullName>
    </recommendedName>
</protein>
<feature type="region of interest" description="Disordered" evidence="4">
    <location>
        <begin position="166"/>
        <end position="203"/>
    </location>
</feature>
<keyword evidence="2 3" id="KW-0175">Coiled coil</keyword>
<evidence type="ECO:0000313" key="5">
    <source>
        <dbReference type="EMBL" id="RSL70779.1"/>
    </source>
</evidence>
<evidence type="ECO:0000256" key="1">
    <source>
        <dbReference type="ARBA" id="ARBA00009291"/>
    </source>
</evidence>
<evidence type="ECO:0000256" key="4">
    <source>
        <dbReference type="SAM" id="MobiDB-lite"/>
    </source>
</evidence>
<feature type="compositionally biased region" description="Basic and acidic residues" evidence="4">
    <location>
        <begin position="691"/>
        <end position="708"/>
    </location>
</feature>
<dbReference type="InterPro" id="IPR021622">
    <property type="entry name" value="Afadin/alpha-actinin-bd"/>
</dbReference>
<feature type="region of interest" description="Disordered" evidence="4">
    <location>
        <begin position="433"/>
        <end position="478"/>
    </location>
</feature>
<evidence type="ECO:0000313" key="6">
    <source>
        <dbReference type="Proteomes" id="UP000288168"/>
    </source>
</evidence>
<dbReference type="STRING" id="1325734.A0A428QZI2"/>
<feature type="compositionally biased region" description="Basic residues" evidence="4">
    <location>
        <begin position="709"/>
        <end position="726"/>
    </location>
</feature>
<evidence type="ECO:0000256" key="3">
    <source>
        <dbReference type="SAM" id="Coils"/>
    </source>
</evidence>
<sequence>MIDTDNLRTASLYINNQLLSRGLLRDGQSIDFASPAMFDDEAAATMGRIVSVLNDLILRRDRDAEHRESLSATMRTLRADNLKHTNDIARLAEKHTEAKRKLDIAEASEASLKTQMKSADAAIRGLKEEVARTKGLVAQARAACATDVRRRDRQIDTLKKQLGEAGRARGARGNPGVTSIIVTGDVGEQKSSPARGGSTQSDDYDLRNETNCFLAKLAQNLSEENEAILTIMRRTMQQLRNMSGWSNENDGLVVKQEGWEDMASELDSVLDHMRTILTNPSFVPIEEVMVREEEISRLKEGWVKMESRWTEAVHLIDGWRKRMAANGRPICEEELQMGLRLSPVRVRDVAETRQAIGLRLSAVAEEPEDDNDVMNSPCPSPHRSPHMQTIDEYDQDDHESDPESDFDDHVPVEEYDVEEPNVQILQQSTGVPFMQHEHDSSSPLPEPPQISPLRDSASAGNRGSARLNRHPKKHGDYTTIVEEDTWEMAGLADPLPIRANGDPLSRVSSASSLEEVLLVKSPEPAPQMNETKVSTPRRGSPRRSDRASTPQQQTPRRSDRASTPQQHSPRRSDRTSTPHRDSPRRSVDRPGSGSGTAPPSPNRSPRRTASRLPLPRNIDPAPQQSPLTMATIAAKLAASEREADAARVRAKLRAARGTRGVKKPTITRSQPEPERAAQEQSSPRNGLEDVDPVKRDPTPPAEEHQLKPEKRRRERRTSKTASRRRSTLSPWELESLITGKASRHVELEWVRNHQFLITLDKKIIPHACPPSV</sequence>
<evidence type="ECO:0008006" key="7">
    <source>
        <dbReference type="Google" id="ProtNLM"/>
    </source>
</evidence>
<dbReference type="EMBL" id="NKCI01000008">
    <property type="protein sequence ID" value="RSL70779.1"/>
    <property type="molecule type" value="Genomic_DNA"/>
</dbReference>
<feature type="compositionally biased region" description="Basic residues" evidence="4">
    <location>
        <begin position="648"/>
        <end position="662"/>
    </location>
</feature>
<feature type="coiled-coil region" evidence="3">
    <location>
        <begin position="88"/>
        <end position="143"/>
    </location>
</feature>
<gene>
    <name evidence="5" type="ORF">CEP54_001641</name>
</gene>
<evidence type="ECO:0000256" key="2">
    <source>
        <dbReference type="ARBA" id="ARBA00023054"/>
    </source>
</evidence>
<feature type="region of interest" description="Disordered" evidence="4">
    <location>
        <begin position="517"/>
        <end position="728"/>
    </location>
</feature>
<feature type="compositionally biased region" description="Polar residues" evidence="4">
    <location>
        <begin position="189"/>
        <end position="201"/>
    </location>
</feature>
<feature type="region of interest" description="Disordered" evidence="4">
    <location>
        <begin position="493"/>
        <end position="512"/>
    </location>
</feature>
<comment type="similarity">
    <text evidence="1">Belongs to the ADIP family.</text>
</comment>
<name>A0A428QZI2_9HYPO</name>
<dbReference type="AlphaFoldDB" id="A0A428QZI2"/>
<dbReference type="Proteomes" id="UP000288168">
    <property type="component" value="Unassembled WGS sequence"/>
</dbReference>
<comment type="caution">
    <text evidence="5">The sequence shown here is derived from an EMBL/GenBank/DDBJ whole genome shotgun (WGS) entry which is preliminary data.</text>
</comment>
<feature type="compositionally biased region" description="Low complexity" evidence="4">
    <location>
        <begin position="503"/>
        <end position="512"/>
    </location>
</feature>
<feature type="compositionally biased region" description="Basic and acidic residues" evidence="4">
    <location>
        <begin position="570"/>
        <end position="588"/>
    </location>
</feature>
<keyword evidence="6" id="KW-1185">Reference proteome</keyword>